<keyword evidence="2" id="KW-0804">Transcription</keyword>
<evidence type="ECO:0000256" key="3">
    <source>
        <dbReference type="PROSITE-ProRule" id="PRU01191"/>
    </source>
</evidence>
<comment type="caution">
    <text evidence="4">The sequence shown here is derived from an EMBL/GenBank/DDBJ whole genome shotgun (WGS) entry which is preliminary data.</text>
</comment>
<dbReference type="AlphaFoldDB" id="A0AAE1VA14"/>
<reference evidence="4" key="1">
    <citation type="submission" date="2023-12" db="EMBL/GenBank/DDBJ databases">
        <title>Genome assembly of Anisodus tanguticus.</title>
        <authorList>
            <person name="Wang Y.-J."/>
        </authorList>
    </citation>
    <scope>NUCLEOTIDE SEQUENCE</scope>
    <source>
        <strain evidence="4">KB-2021</strain>
        <tissue evidence="4">Leaf</tissue>
    </source>
</reference>
<gene>
    <name evidence="4" type="ORF">RND71_025993</name>
</gene>
<dbReference type="Proteomes" id="UP001291623">
    <property type="component" value="Unassembled WGS sequence"/>
</dbReference>
<proteinExistence type="inferred from homology"/>
<organism evidence="4 5">
    <name type="scientific">Anisodus tanguticus</name>
    <dbReference type="NCBI Taxonomy" id="243964"/>
    <lineage>
        <taxon>Eukaryota</taxon>
        <taxon>Viridiplantae</taxon>
        <taxon>Streptophyta</taxon>
        <taxon>Embryophyta</taxon>
        <taxon>Tracheophyta</taxon>
        <taxon>Spermatophyta</taxon>
        <taxon>Magnoliopsida</taxon>
        <taxon>eudicotyledons</taxon>
        <taxon>Gunneridae</taxon>
        <taxon>Pentapetalae</taxon>
        <taxon>asterids</taxon>
        <taxon>lamiids</taxon>
        <taxon>Solanales</taxon>
        <taxon>Solanaceae</taxon>
        <taxon>Solanoideae</taxon>
        <taxon>Hyoscyameae</taxon>
        <taxon>Anisodus</taxon>
    </lineage>
</organism>
<evidence type="ECO:0000256" key="1">
    <source>
        <dbReference type="ARBA" id="ARBA00023015"/>
    </source>
</evidence>
<feature type="region of interest" description="Leucine repeat II (LRII)" evidence="3">
    <location>
        <begin position="222"/>
        <end position="254"/>
    </location>
</feature>
<name>A0AAE1VA14_9SOLA</name>
<evidence type="ECO:0000313" key="5">
    <source>
        <dbReference type="Proteomes" id="UP001291623"/>
    </source>
</evidence>
<dbReference type="InterPro" id="IPR005202">
    <property type="entry name" value="TF_GRAS"/>
</dbReference>
<dbReference type="Pfam" id="PF03514">
    <property type="entry name" value="GRAS"/>
    <property type="match status" value="2"/>
</dbReference>
<comment type="similarity">
    <text evidence="3">Belongs to the GRAS family.</text>
</comment>
<sequence length="321" mass="36383">MGSQHPSALKILKDYDTTRFKKSNTEKNIIISSESIKASSGCKLSTDEILRLGAEKFIQSFTISGHPFANSFLGLSEEDTTSVTLVEYLLASAEKVDQKQFYRARELLNECDKACSNTRNPIQRLVYYFSQAIHDRINCETGRGTSKGIGKKRLADIENSLMSLHPFMIAAHQNIPLSQIGSGMQWTILMQALATHQCESESSLKHLKITALCTKLRHKIKETSERLTSFAESMNLSFSFNIVMVEDIMELKQEYFEIDAEESIAIFARYILMLMLAQQDKLDSLMRVIKGINPRVMTVIEVEANHNSPVFVDRFVEALFF</sequence>
<evidence type="ECO:0000256" key="2">
    <source>
        <dbReference type="ARBA" id="ARBA00023163"/>
    </source>
</evidence>
<evidence type="ECO:0000313" key="4">
    <source>
        <dbReference type="EMBL" id="KAK4353799.1"/>
    </source>
</evidence>
<dbReference type="PROSITE" id="PS50985">
    <property type="entry name" value="GRAS"/>
    <property type="match status" value="1"/>
</dbReference>
<dbReference type="PANTHER" id="PTHR31636">
    <property type="entry name" value="OSJNBA0084A10.13 PROTEIN-RELATED"/>
    <property type="match status" value="1"/>
</dbReference>
<accession>A0AAE1VA14</accession>
<protein>
    <submittedName>
        <fullName evidence="4">Uncharacterized protein</fullName>
    </submittedName>
</protein>
<dbReference type="EMBL" id="JAVYJV010000014">
    <property type="protein sequence ID" value="KAK4353799.1"/>
    <property type="molecule type" value="Genomic_DNA"/>
</dbReference>
<comment type="caution">
    <text evidence="3">Lacks conserved residue(s) required for the propagation of feature annotation.</text>
</comment>
<keyword evidence="5" id="KW-1185">Reference proteome</keyword>
<keyword evidence="1" id="KW-0805">Transcription regulation</keyword>